<dbReference type="Gene3D" id="2.30.42.10">
    <property type="match status" value="1"/>
</dbReference>
<proteinExistence type="predicted"/>
<dbReference type="Gene3D" id="2.60.40.3650">
    <property type="match status" value="1"/>
</dbReference>
<dbReference type="Pfam" id="PF05299">
    <property type="entry name" value="Peptidase_M61"/>
    <property type="match status" value="1"/>
</dbReference>
<dbReference type="InterPro" id="IPR027268">
    <property type="entry name" value="Peptidase_M4/M1_CTD_sf"/>
</dbReference>
<dbReference type="InterPro" id="IPR036034">
    <property type="entry name" value="PDZ_sf"/>
</dbReference>
<dbReference type="SUPFAM" id="SSF55486">
    <property type="entry name" value="Metalloproteases ('zincins'), catalytic domain"/>
    <property type="match status" value="1"/>
</dbReference>
<evidence type="ECO:0000313" key="2">
    <source>
        <dbReference type="EMBL" id="PSJ07472.1"/>
    </source>
</evidence>
<dbReference type="PIRSF" id="PIRSF016493">
    <property type="entry name" value="Glycyl_aminpptds"/>
    <property type="match status" value="1"/>
</dbReference>
<dbReference type="SMART" id="SM00228">
    <property type="entry name" value="PDZ"/>
    <property type="match status" value="1"/>
</dbReference>
<dbReference type="SUPFAM" id="SSF50156">
    <property type="entry name" value="PDZ domain-like"/>
    <property type="match status" value="1"/>
</dbReference>
<evidence type="ECO:0000313" key="3">
    <source>
        <dbReference type="Proteomes" id="UP000243002"/>
    </source>
</evidence>
<keyword evidence="3" id="KW-1185">Reference proteome</keyword>
<sequence length="586" mass="64857">MPELHLDLTACHQHLVRVRLLHTPRHLSLRLALPAWTPGSYLIRDYVRQLEGLEITQAGHQLEPRRTSPSSWQLELPSLEPVEISYAVLAAELTVRTCHLDGDHGFLALAAVVLELEGERWSPHRLQLSLPPSWDAFVPLPELPGPAKGWLAADFDQLIDTPIEVGPHRSHHFNVAGVPHRWVSWGRDLQGADLLDSDPQLLSDLEKVCLACCRLMGVERPAADHYLFVLHLTESGYGGLEHDCSTVLQFGRLALAKPGGRRKLLQLAAHEYLHQWNVRRLRPAELSPYRYDQAVVVPTLWFAEGITSYVDQLLPHCAGCSSEAELLEDLGADLSRYLLSAGRRLQSLRASGEEAWVKLYRPDAYSSNSQVSYYLKGAVLALVLDLHLRRAGSGLPVVLRQLWASHGAVGRGYQEADLIAAFASQAPDLAELLPRWLSSCEDPPLFGYLADMGLRLEPRLAASQELGCRLEPGSGGLVVQRVGRDGPAQRAGLVVGDEWIALDGMRLRTIDDSMVHLRPEAPLIPHQLLFCRDGLVRSTVLLPTAPAVESWQLQLDASSPDLGTPDLGTAEVCAERRRRWLGLEAA</sequence>
<comment type="caution">
    <text evidence="2">The sequence shown here is derived from an EMBL/GenBank/DDBJ whole genome shotgun (WGS) entry which is preliminary data.</text>
</comment>
<organism evidence="2 3">
    <name type="scientific">Cyanobium usitatum str. Tous</name>
    <dbReference type="NCBI Taxonomy" id="2116684"/>
    <lineage>
        <taxon>Bacteria</taxon>
        <taxon>Bacillati</taxon>
        <taxon>Cyanobacteriota</taxon>
        <taxon>Cyanophyceae</taxon>
        <taxon>Synechococcales</taxon>
        <taxon>Prochlorococcaceae</taxon>
        <taxon>Cyanobium</taxon>
    </lineage>
</organism>
<dbReference type="OrthoDB" id="9778516at2"/>
<dbReference type="Gene3D" id="1.10.390.10">
    <property type="entry name" value="Neutral Protease Domain 2"/>
    <property type="match status" value="1"/>
</dbReference>
<dbReference type="Proteomes" id="UP000243002">
    <property type="component" value="Unassembled WGS sequence"/>
</dbReference>
<reference evidence="2 3" key="1">
    <citation type="journal article" date="2018" name="Environ. Microbiol.">
        <title>Ecological and genomic features of two widespread freshwater picocyanobacteria.</title>
        <authorList>
            <person name="Cabello-Yeves P.J."/>
            <person name="Picazo A."/>
            <person name="Camacho A."/>
            <person name="Callieri C."/>
            <person name="Rosselli R."/>
            <person name="Roda-Garcia J.J."/>
            <person name="Coutinho F.H."/>
            <person name="Rodriguez-Valera F."/>
        </authorList>
    </citation>
    <scope>NUCLEOTIDE SEQUENCE [LARGE SCALE GENOMIC DNA]</scope>
    <source>
        <strain evidence="2 3">Tous</strain>
    </source>
</reference>
<dbReference type="RefSeq" id="WP_106501658.1">
    <property type="nucleotide sequence ID" value="NZ_PXXO01000001.1"/>
</dbReference>
<name>A0A2P7N1X9_9CYAN</name>
<dbReference type="Pfam" id="PF17899">
    <property type="entry name" value="Peptidase_M61_N"/>
    <property type="match status" value="1"/>
</dbReference>
<protein>
    <submittedName>
        <fullName evidence="2">Signal protein PDZ</fullName>
    </submittedName>
</protein>
<evidence type="ECO:0000259" key="1">
    <source>
        <dbReference type="PROSITE" id="PS50106"/>
    </source>
</evidence>
<dbReference type="InterPro" id="IPR001478">
    <property type="entry name" value="PDZ"/>
</dbReference>
<dbReference type="PROSITE" id="PS50106">
    <property type="entry name" value="PDZ"/>
    <property type="match status" value="1"/>
</dbReference>
<dbReference type="InterPro" id="IPR007963">
    <property type="entry name" value="Peptidase_M61_catalytic"/>
</dbReference>
<feature type="domain" description="PDZ" evidence="1">
    <location>
        <begin position="453"/>
        <end position="518"/>
    </location>
</feature>
<dbReference type="InterPro" id="IPR024191">
    <property type="entry name" value="Peptidase_M61"/>
</dbReference>
<gene>
    <name evidence="2" type="ORF">C7K55_01810</name>
</gene>
<dbReference type="AlphaFoldDB" id="A0A2P7N1X9"/>
<accession>A0A2P7N1X9</accession>
<dbReference type="EMBL" id="PXXO01000001">
    <property type="protein sequence ID" value="PSJ07472.1"/>
    <property type="molecule type" value="Genomic_DNA"/>
</dbReference>
<dbReference type="InterPro" id="IPR040756">
    <property type="entry name" value="Peptidase_M61_N"/>
</dbReference>